<evidence type="ECO:0000256" key="4">
    <source>
        <dbReference type="ARBA" id="ARBA00022801"/>
    </source>
</evidence>
<dbReference type="Gene3D" id="2.40.70.10">
    <property type="entry name" value="Acid Proteases"/>
    <property type="match status" value="2"/>
</dbReference>
<organism evidence="9 10">
    <name type="scientific">Escovopsis weberi</name>
    <dbReference type="NCBI Taxonomy" id="150374"/>
    <lineage>
        <taxon>Eukaryota</taxon>
        <taxon>Fungi</taxon>
        <taxon>Dikarya</taxon>
        <taxon>Ascomycota</taxon>
        <taxon>Pezizomycotina</taxon>
        <taxon>Sordariomycetes</taxon>
        <taxon>Hypocreomycetidae</taxon>
        <taxon>Hypocreales</taxon>
        <taxon>Hypocreaceae</taxon>
        <taxon>Escovopsis</taxon>
    </lineage>
</organism>
<dbReference type="PROSITE" id="PS00141">
    <property type="entry name" value="ASP_PROTEASE"/>
    <property type="match status" value="2"/>
</dbReference>
<evidence type="ECO:0000256" key="3">
    <source>
        <dbReference type="ARBA" id="ARBA00022750"/>
    </source>
</evidence>
<dbReference type="PANTHER" id="PTHR47966:SF2">
    <property type="entry name" value="ASPERGILLOPEPSIN-1-RELATED"/>
    <property type="match status" value="1"/>
</dbReference>
<name>A0A0M8N6T4_ESCWE</name>
<feature type="active site" evidence="5">
    <location>
        <position position="292"/>
    </location>
</feature>
<dbReference type="InterPro" id="IPR034163">
    <property type="entry name" value="Aspergillopepsin-like_cat_dom"/>
</dbReference>
<feature type="chain" id="PRO_5005818980" evidence="7">
    <location>
        <begin position="21"/>
        <end position="402"/>
    </location>
</feature>
<dbReference type="EMBL" id="LGSR01000006">
    <property type="protein sequence ID" value="KOS21874.1"/>
    <property type="molecule type" value="Genomic_DNA"/>
</dbReference>
<feature type="domain" description="Peptidase A1" evidence="8">
    <location>
        <begin position="90"/>
        <end position="400"/>
    </location>
</feature>
<reference evidence="9 10" key="1">
    <citation type="submission" date="2015-07" db="EMBL/GenBank/DDBJ databases">
        <title>The genome of the fungus Escovopsis weberi, a specialized disease agent of ant agriculture.</title>
        <authorList>
            <person name="de Man T.J."/>
            <person name="Stajich J.E."/>
            <person name="Kubicek C.P."/>
            <person name="Chenthamara K."/>
            <person name="Atanasova L."/>
            <person name="Druzhinina I.S."/>
            <person name="Birnbaum S."/>
            <person name="Barribeau S.M."/>
            <person name="Teiling C."/>
            <person name="Suen G."/>
            <person name="Currie C."/>
            <person name="Gerardo N.M."/>
        </authorList>
    </citation>
    <scope>NUCLEOTIDE SEQUENCE [LARGE SCALE GENOMIC DNA]</scope>
</reference>
<gene>
    <name evidence="9" type="ORF">ESCO_002052</name>
</gene>
<dbReference type="Proteomes" id="UP000053831">
    <property type="component" value="Unassembled WGS sequence"/>
</dbReference>
<dbReference type="InterPro" id="IPR001969">
    <property type="entry name" value="Aspartic_peptidase_AS"/>
</dbReference>
<dbReference type="CDD" id="cd06097">
    <property type="entry name" value="Aspergillopepsin_like"/>
    <property type="match status" value="1"/>
</dbReference>
<keyword evidence="7" id="KW-0732">Signal</keyword>
<sequence>MQTFGAFIVSLIAAGGMVAAVPTESKTASVQATYNSKHIPHGPTALLKAYRKYGVPPSDQLVTAAATKNVYKRQTGSVVTDPSDSFDSEYITQVSIGSPGQSLPLDFDTGSSDLWVFSSETPKAQAAGHKIWNIGQSKTAKELSGYSWSILYGDHSSSSGNVYTDSVTVGGFTVKTQAVESATKVSAQFTEDTSNSGLLGLAFDVDNTVKPVRQKTWFSNAQSSLKAPLFTANLKHQADGTYNFGFIDSSEFRGPINYVPVDNSQGFWGFTASGYSVNGKHISNSSISGIADTGTTLLLLPDSIVSSYYSRVGSAKLNDQLGGYVFSCSERLPDFSFGVGSGSITIAGELMNYAPADSAYTLCFGGLQSSSDIGINIFGDIALKAAVVVFDAGNHRLGWAQK</sequence>
<dbReference type="AlphaFoldDB" id="A0A0M8N6T4"/>
<dbReference type="InterPro" id="IPR033121">
    <property type="entry name" value="PEPTIDASE_A1"/>
</dbReference>
<feature type="active site" evidence="5">
    <location>
        <position position="108"/>
    </location>
</feature>
<evidence type="ECO:0000256" key="2">
    <source>
        <dbReference type="ARBA" id="ARBA00022670"/>
    </source>
</evidence>
<dbReference type="SUPFAM" id="SSF50630">
    <property type="entry name" value="Acid proteases"/>
    <property type="match status" value="1"/>
</dbReference>
<dbReference type="OrthoDB" id="2747330at2759"/>
<feature type="signal peptide" evidence="7">
    <location>
        <begin position="1"/>
        <end position="20"/>
    </location>
</feature>
<evidence type="ECO:0000313" key="10">
    <source>
        <dbReference type="Proteomes" id="UP000053831"/>
    </source>
</evidence>
<dbReference type="InterPro" id="IPR001461">
    <property type="entry name" value="Aspartic_peptidase_A1"/>
</dbReference>
<keyword evidence="4 6" id="KW-0378">Hydrolase</keyword>
<dbReference type="GO" id="GO:0006508">
    <property type="term" value="P:proteolysis"/>
    <property type="evidence" value="ECO:0007669"/>
    <property type="project" value="UniProtKB-KW"/>
</dbReference>
<dbReference type="PRINTS" id="PR00792">
    <property type="entry name" value="PEPSIN"/>
</dbReference>
<evidence type="ECO:0000259" key="8">
    <source>
        <dbReference type="PROSITE" id="PS51767"/>
    </source>
</evidence>
<dbReference type="InterPro" id="IPR021109">
    <property type="entry name" value="Peptidase_aspartic_dom_sf"/>
</dbReference>
<accession>A0A0M8N6T4</accession>
<comment type="caution">
    <text evidence="9">The sequence shown here is derived from an EMBL/GenBank/DDBJ whole genome shotgun (WGS) entry which is preliminary data.</text>
</comment>
<evidence type="ECO:0000256" key="7">
    <source>
        <dbReference type="SAM" id="SignalP"/>
    </source>
</evidence>
<dbReference type="STRING" id="150374.A0A0M8N6T4"/>
<evidence type="ECO:0000256" key="5">
    <source>
        <dbReference type="PIRSR" id="PIRSR601461-1"/>
    </source>
</evidence>
<comment type="similarity">
    <text evidence="1 6">Belongs to the peptidase A1 family.</text>
</comment>
<proteinExistence type="inferred from homology"/>
<dbReference type="GO" id="GO:0004190">
    <property type="term" value="F:aspartic-type endopeptidase activity"/>
    <property type="evidence" value="ECO:0007669"/>
    <property type="project" value="UniProtKB-KW"/>
</dbReference>
<dbReference type="Pfam" id="PF00026">
    <property type="entry name" value="Asp"/>
    <property type="match status" value="1"/>
</dbReference>
<dbReference type="FunFam" id="2.40.70.10:FF:000024">
    <property type="entry name" value="Endothiapepsin"/>
    <property type="match status" value="1"/>
</dbReference>
<dbReference type="PROSITE" id="PS51767">
    <property type="entry name" value="PEPTIDASE_A1"/>
    <property type="match status" value="1"/>
</dbReference>
<keyword evidence="2 6" id="KW-0645">Protease</keyword>
<evidence type="ECO:0000256" key="1">
    <source>
        <dbReference type="ARBA" id="ARBA00007447"/>
    </source>
</evidence>
<evidence type="ECO:0000256" key="6">
    <source>
        <dbReference type="RuleBase" id="RU000454"/>
    </source>
</evidence>
<dbReference type="PANTHER" id="PTHR47966">
    <property type="entry name" value="BETA-SITE APP-CLEAVING ENZYME, ISOFORM A-RELATED"/>
    <property type="match status" value="1"/>
</dbReference>
<dbReference type="FunFam" id="2.40.70.10:FF:000026">
    <property type="entry name" value="Endothiapepsin"/>
    <property type="match status" value="1"/>
</dbReference>
<keyword evidence="10" id="KW-1185">Reference proteome</keyword>
<protein>
    <submittedName>
        <fullName evidence="9">Endothiapepsin</fullName>
    </submittedName>
</protein>
<keyword evidence="3 6" id="KW-0064">Aspartyl protease</keyword>
<evidence type="ECO:0000313" key="9">
    <source>
        <dbReference type="EMBL" id="KOS21874.1"/>
    </source>
</evidence>